<dbReference type="GO" id="GO:0017119">
    <property type="term" value="C:Golgi transport complex"/>
    <property type="evidence" value="ECO:0007669"/>
    <property type="project" value="UniProtKB-UniRule"/>
</dbReference>
<evidence type="ECO:0000256" key="1">
    <source>
        <dbReference type="ARBA" id="ARBA00004395"/>
    </source>
</evidence>
<feature type="region of interest" description="Disordered" evidence="11">
    <location>
        <begin position="577"/>
        <end position="610"/>
    </location>
</feature>
<keyword evidence="6 10" id="KW-0333">Golgi apparatus</keyword>
<name>F8P7I6_SERL9</name>
<accession>F8P7I6</accession>
<keyword evidence="7 10" id="KW-0472">Membrane</keyword>
<sequence>MSIPSPQLTPVKTSASPSPFPSTNPRNPVALRLRKILGTNFTDEATKDALKTLSELYGVPSQSNGRNEKQVTLESDDEDSSDNERIDSVNLDSLTCETASRARKHLRRDLENKLGEGSHKFLTAFAEVDRKLDELQTHVSTMRVCCDDAEAQLLLTSTASKSLLDRAESLRDERNEVESRKSIITLFLSRFTLTRSEIDALTARDVPVGPTFFAAMSKAEHVRRDCRVLMVGEDGPTKAGLDIMSTTSSYLEQAYDKISRWCTFEFREIGREPHFEASPAMREAIRRLKVRAELLSETLPTLAHARSQTLLAAFTNALTRGSSSSSIVPSQVKQSEKSMDFTGTRPIELHAHDPLRYVGDMLAWVHQAVAAEREGMEGLFGIGEGEEGNYDDIDDEMGDYDTETESGGEGVDDDGDSEVEDRKNRRVEERARSSNVRRGRMVGAPRVFGSTDEDGWVGALVDGAIGGLCVPLRARITQTIQAQDQSPLTSYKLANLMSYYALTMARVVGKGAIVVKVLYALTEMGYKVFFDGIEAQGRALLRIPLDLDDPDVSPPLPILEHAQRLREIMNVYDSSLLGDGDPVLDDEDVSETERSGSESGPGEKSATSANSTIFSVVPSKRNSNHYTSIQRILDVMLDPAVSMCLGAAAEKKRVRPRWDDGVFGLNCLDYIQTLLEPFAFTVDKQGELQDMIDERVQALTDEHYENVLKDAGLHDAVVACETCSSNDPLSHIPATQPSELVTTLARFSQWLSGLEVVQSPRLARLSQQRLHDAIHHAALARLARSYERLCTMIRDVKSRYEAPGTLLGSERPFGQVALLWQIFGLEEEDWREDEIESEGP</sequence>
<evidence type="ECO:0000256" key="2">
    <source>
        <dbReference type="ARBA" id="ARBA00011023"/>
    </source>
</evidence>
<feature type="region of interest" description="Disordered" evidence="11">
    <location>
        <begin position="56"/>
        <end position="86"/>
    </location>
</feature>
<dbReference type="InterPro" id="IPR010490">
    <property type="entry name" value="COG6"/>
</dbReference>
<dbReference type="Proteomes" id="UP000008064">
    <property type="component" value="Unassembled WGS sequence"/>
</dbReference>
<feature type="domain" description="Conserved Oligomeric Golgi complex subunit 6 C-terminal" evidence="13">
    <location>
        <begin position="238"/>
        <end position="807"/>
    </location>
</feature>
<evidence type="ECO:0000256" key="8">
    <source>
        <dbReference type="ARBA" id="ARBA00031348"/>
    </source>
</evidence>
<comment type="function">
    <text evidence="10">Acts as component of the peripheral membrane COG complex that is involved in intra-Golgi protein trafficking. COG is located at the cis-Golgi, and regulates tethering of retrograde intra-Golgi vesicles and possibly a number of other membrane trafficking events.</text>
</comment>
<feature type="compositionally biased region" description="Acidic residues" evidence="11">
    <location>
        <begin position="384"/>
        <end position="419"/>
    </location>
</feature>
<dbReference type="InterPro" id="IPR048369">
    <property type="entry name" value="COG6_C"/>
</dbReference>
<dbReference type="KEGG" id="sla:SERLADRAFT_452516"/>
<comment type="similarity">
    <text evidence="2 10">Belongs to the COG6 family.</text>
</comment>
<evidence type="ECO:0000256" key="5">
    <source>
        <dbReference type="ARBA" id="ARBA00022927"/>
    </source>
</evidence>
<dbReference type="InterPro" id="IPR048368">
    <property type="entry name" value="COG6_N"/>
</dbReference>
<evidence type="ECO:0000256" key="7">
    <source>
        <dbReference type="ARBA" id="ARBA00023136"/>
    </source>
</evidence>
<evidence type="ECO:0000259" key="13">
    <source>
        <dbReference type="Pfam" id="PF20653"/>
    </source>
</evidence>
<evidence type="ECO:0000259" key="12">
    <source>
        <dbReference type="Pfam" id="PF06419"/>
    </source>
</evidence>
<feature type="region of interest" description="Disordered" evidence="11">
    <location>
        <begin position="383"/>
        <end position="433"/>
    </location>
</feature>
<proteinExistence type="inferred from homology"/>
<evidence type="ECO:0000256" key="10">
    <source>
        <dbReference type="RuleBase" id="RU365075"/>
    </source>
</evidence>
<organism>
    <name type="scientific">Serpula lacrymans var. lacrymans (strain S7.9)</name>
    <name type="common">Dry rot fungus</name>
    <dbReference type="NCBI Taxonomy" id="578457"/>
    <lineage>
        <taxon>Eukaryota</taxon>
        <taxon>Fungi</taxon>
        <taxon>Dikarya</taxon>
        <taxon>Basidiomycota</taxon>
        <taxon>Agaricomycotina</taxon>
        <taxon>Agaricomycetes</taxon>
        <taxon>Agaricomycetidae</taxon>
        <taxon>Boletales</taxon>
        <taxon>Coniophorineae</taxon>
        <taxon>Serpulaceae</taxon>
        <taxon>Serpula</taxon>
    </lineage>
</organism>
<dbReference type="SMART" id="SM01087">
    <property type="entry name" value="COG6"/>
    <property type="match status" value="1"/>
</dbReference>
<dbReference type="GO" id="GO:0006891">
    <property type="term" value="P:intra-Golgi vesicle-mediated transport"/>
    <property type="evidence" value="ECO:0007669"/>
    <property type="project" value="UniProtKB-UniRule"/>
</dbReference>
<feature type="region of interest" description="Disordered" evidence="11">
    <location>
        <begin position="1"/>
        <end position="27"/>
    </location>
</feature>
<gene>
    <name evidence="14" type="ORF">SERLADRAFT_452516</name>
</gene>
<reference evidence="14" key="1">
    <citation type="submission" date="2011-04" db="EMBL/GenBank/DDBJ databases">
        <title>Evolution of plant cell wall degrading machinery underlies the functional diversity of forest fungi.</title>
        <authorList>
            <consortium name="US DOE Joint Genome Institute (JGI-PGF)"/>
            <person name="Eastwood D.C."/>
            <person name="Floudas D."/>
            <person name="Binder M."/>
            <person name="Majcherczyk A."/>
            <person name="Schneider P."/>
            <person name="Aerts A."/>
            <person name="Asiegbu F.O."/>
            <person name="Baker S.E."/>
            <person name="Barry K."/>
            <person name="Bendiksby M."/>
            <person name="Blumentritt M."/>
            <person name="Coutinho P.M."/>
            <person name="Cullen D."/>
            <person name="Cullen D."/>
            <person name="Gathman A."/>
            <person name="Goodell B."/>
            <person name="Henrissat B."/>
            <person name="Ihrmark K."/>
            <person name="Kauserud H."/>
            <person name="Kohler A."/>
            <person name="LaButti K."/>
            <person name="Lapidus A."/>
            <person name="Lavin J.L."/>
            <person name="Lee Y.-H."/>
            <person name="Lindquist E."/>
            <person name="Lilly W."/>
            <person name="Lucas S."/>
            <person name="Morin E."/>
            <person name="Murat C."/>
            <person name="Oguiza J.A."/>
            <person name="Park J."/>
            <person name="Pisabarro A.G."/>
            <person name="Riley R."/>
            <person name="Rosling A."/>
            <person name="Salamov A."/>
            <person name="Schmidt O."/>
            <person name="Schmutz J."/>
            <person name="Skrede I."/>
            <person name="Stenlid J."/>
            <person name="Wiebenga A."/>
            <person name="Xie X."/>
            <person name="Kues U."/>
            <person name="Hibbett D.S."/>
            <person name="Hoffmeister D."/>
            <person name="Hogberg N."/>
            <person name="Martin F."/>
            <person name="Grigoriev I.V."/>
            <person name="Watkinson S.C."/>
        </authorList>
    </citation>
    <scope>NUCLEOTIDE SEQUENCE</scope>
    <source>
        <strain evidence="14">S7.9</strain>
    </source>
</reference>
<feature type="compositionally biased region" description="Basic and acidic residues" evidence="11">
    <location>
        <begin position="420"/>
        <end position="432"/>
    </location>
</feature>
<evidence type="ECO:0000256" key="9">
    <source>
        <dbReference type="ARBA" id="ARBA00043873"/>
    </source>
</evidence>
<keyword evidence="4 10" id="KW-0813">Transport</keyword>
<feature type="domain" description="Conserved oligomeric complex COG6 N-terminal" evidence="12">
    <location>
        <begin position="93"/>
        <end position="203"/>
    </location>
</feature>
<comment type="subcellular location">
    <subcellularLocation>
        <location evidence="1 10">Golgi apparatus membrane</location>
        <topology evidence="1 10">Peripheral membrane protein</topology>
    </subcellularLocation>
</comment>
<dbReference type="OrthoDB" id="272987at2759"/>
<dbReference type="PANTHER" id="PTHR21506">
    <property type="entry name" value="COMPONENT OF OLIGOMERIC GOLGI COMPLEX 6"/>
    <property type="match status" value="1"/>
</dbReference>
<dbReference type="RefSeq" id="XP_007322354.1">
    <property type="nucleotide sequence ID" value="XM_007322292.1"/>
</dbReference>
<keyword evidence="5 10" id="KW-0653">Protein transport</keyword>
<dbReference type="AlphaFoldDB" id="F8P7I6"/>
<comment type="function">
    <text evidence="9">Acts as a component of the peripheral membrane COG complex that is involved in intra-Golgi protein trafficking. COG is located at the cis-Golgi, and regulates tethering of retrograde intra-Golgi vesicles and possibly a number of other membrane trafficking events.</text>
</comment>
<evidence type="ECO:0000256" key="11">
    <source>
        <dbReference type="SAM" id="MobiDB-lite"/>
    </source>
</evidence>
<dbReference type="EMBL" id="GL945439">
    <property type="protein sequence ID" value="EGO21397.1"/>
    <property type="molecule type" value="Genomic_DNA"/>
</dbReference>
<feature type="compositionally biased region" description="Polar residues" evidence="11">
    <location>
        <begin position="1"/>
        <end position="26"/>
    </location>
</feature>
<dbReference type="Pfam" id="PF06419">
    <property type="entry name" value="COG6_N"/>
    <property type="match status" value="1"/>
</dbReference>
<evidence type="ECO:0000313" key="14">
    <source>
        <dbReference type="EMBL" id="EGO21397.1"/>
    </source>
</evidence>
<dbReference type="HOGENOM" id="CLU_011361_2_0_1"/>
<evidence type="ECO:0000256" key="4">
    <source>
        <dbReference type="ARBA" id="ARBA00022448"/>
    </source>
</evidence>
<evidence type="ECO:0000256" key="6">
    <source>
        <dbReference type="ARBA" id="ARBA00023034"/>
    </source>
</evidence>
<dbReference type="PANTHER" id="PTHR21506:SF0">
    <property type="entry name" value="CONSERVED OLIGOMERIC GOLGI COMPLEX SUBUNIT 6"/>
    <property type="match status" value="1"/>
</dbReference>
<evidence type="ECO:0000256" key="3">
    <source>
        <dbReference type="ARBA" id="ARBA00020973"/>
    </source>
</evidence>
<dbReference type="GO" id="GO:0015031">
    <property type="term" value="P:protein transport"/>
    <property type="evidence" value="ECO:0007669"/>
    <property type="project" value="UniProtKB-KW"/>
</dbReference>
<dbReference type="GeneID" id="18816839"/>
<comment type="subunit">
    <text evidence="10">Component of the conserved oligomeric Golgi complex.</text>
</comment>
<dbReference type="Pfam" id="PF20653">
    <property type="entry name" value="COG6_C"/>
    <property type="match status" value="1"/>
</dbReference>
<dbReference type="GO" id="GO:0000139">
    <property type="term" value="C:Golgi membrane"/>
    <property type="evidence" value="ECO:0007669"/>
    <property type="project" value="UniProtKB-SubCell"/>
</dbReference>
<protein>
    <recommendedName>
        <fullName evidence="3 10">Conserved oligomeric Golgi complex subunit 6</fullName>
        <shortName evidence="10">COG complex subunit 6</shortName>
    </recommendedName>
    <alternativeName>
        <fullName evidence="8 10">Component of oligomeric Golgi complex 6</fullName>
    </alternativeName>
</protein>